<dbReference type="Proteomes" id="UP001596036">
    <property type="component" value="Unassembled WGS sequence"/>
</dbReference>
<dbReference type="Gene3D" id="3.30.470.30">
    <property type="entry name" value="DNA ligase/mRNA capping enzyme"/>
    <property type="match status" value="1"/>
</dbReference>
<keyword evidence="8" id="KW-0547">Nucleotide-binding</keyword>
<evidence type="ECO:0000256" key="7">
    <source>
        <dbReference type="ARBA" id="ARBA00022723"/>
    </source>
</evidence>
<dbReference type="EMBL" id="JBHSNM010000001">
    <property type="protein sequence ID" value="MFC5569112.1"/>
    <property type="molecule type" value="Genomic_DNA"/>
</dbReference>
<keyword evidence="24" id="KW-1185">Reference proteome</keyword>
<keyword evidence="4" id="KW-0808">Transferase</keyword>
<evidence type="ECO:0000256" key="17">
    <source>
        <dbReference type="ARBA" id="ARBA00023211"/>
    </source>
</evidence>
<evidence type="ECO:0000256" key="13">
    <source>
        <dbReference type="ARBA" id="ARBA00022932"/>
    </source>
</evidence>
<dbReference type="Gene3D" id="3.90.920.10">
    <property type="entry name" value="DNA primase, PRIM domain"/>
    <property type="match status" value="1"/>
</dbReference>
<accession>A0ABW0SKG8</accession>
<evidence type="ECO:0000256" key="1">
    <source>
        <dbReference type="ARBA" id="ARBA00001936"/>
    </source>
</evidence>
<evidence type="ECO:0000256" key="4">
    <source>
        <dbReference type="ARBA" id="ARBA00022679"/>
    </source>
</evidence>
<keyword evidence="5" id="KW-0548">Nucleotidyltransferase</keyword>
<feature type="region of interest" description="Disordered" evidence="21">
    <location>
        <begin position="538"/>
        <end position="557"/>
    </location>
</feature>
<keyword evidence="13" id="KW-0239">DNA-directed DNA polymerase</keyword>
<evidence type="ECO:0000256" key="9">
    <source>
        <dbReference type="ARBA" id="ARBA00022763"/>
    </source>
</evidence>
<keyword evidence="12" id="KW-0067">ATP-binding</keyword>
<keyword evidence="17" id="KW-0464">Manganese</keyword>
<keyword evidence="3 23" id="KW-0436">Ligase</keyword>
<keyword evidence="16" id="KW-0234">DNA repair</keyword>
<dbReference type="PROSITE" id="PS50160">
    <property type="entry name" value="DNA_LIGASE_A3"/>
    <property type="match status" value="1"/>
</dbReference>
<dbReference type="NCBIfam" id="TIGR02777">
    <property type="entry name" value="LigD_PE_dom"/>
    <property type="match status" value="1"/>
</dbReference>
<evidence type="ECO:0000256" key="16">
    <source>
        <dbReference type="ARBA" id="ARBA00023204"/>
    </source>
</evidence>
<dbReference type="EC" id="6.5.1.1" evidence="2"/>
<evidence type="ECO:0000256" key="18">
    <source>
        <dbReference type="ARBA" id="ARBA00023268"/>
    </source>
</evidence>
<feature type="compositionally biased region" description="Low complexity" evidence="21">
    <location>
        <begin position="197"/>
        <end position="219"/>
    </location>
</feature>
<evidence type="ECO:0000256" key="19">
    <source>
        <dbReference type="ARBA" id="ARBA00029943"/>
    </source>
</evidence>
<comment type="catalytic activity">
    <reaction evidence="20">
        <text>ATP + (deoxyribonucleotide)n-3'-hydroxyl + 5'-phospho-(deoxyribonucleotide)m = (deoxyribonucleotide)n+m + AMP + diphosphate.</text>
        <dbReference type="EC" id="6.5.1.1"/>
    </reaction>
</comment>
<dbReference type="InterPro" id="IPR012310">
    <property type="entry name" value="DNA_ligase_ATP-dep_cent"/>
</dbReference>
<reference evidence="24" key="1">
    <citation type="journal article" date="2019" name="Int. J. Syst. Evol. Microbiol.">
        <title>The Global Catalogue of Microorganisms (GCM) 10K type strain sequencing project: providing services to taxonomists for standard genome sequencing and annotation.</title>
        <authorList>
            <consortium name="The Broad Institute Genomics Platform"/>
            <consortium name="The Broad Institute Genome Sequencing Center for Infectious Disease"/>
            <person name="Wu L."/>
            <person name="Ma J."/>
        </authorList>
    </citation>
    <scope>NUCLEOTIDE SEQUENCE [LARGE SCALE GENOMIC DNA]</scope>
    <source>
        <strain evidence="24">KACC 11407</strain>
    </source>
</reference>
<comment type="cofactor">
    <cofactor evidence="1">
        <name>Mn(2+)</name>
        <dbReference type="ChEBI" id="CHEBI:29035"/>
    </cofactor>
</comment>
<comment type="caution">
    <text evidence="23">The sequence shown here is derived from an EMBL/GenBank/DDBJ whole genome shotgun (WGS) entry which is preliminary data.</text>
</comment>
<evidence type="ECO:0000313" key="24">
    <source>
        <dbReference type="Proteomes" id="UP001596036"/>
    </source>
</evidence>
<dbReference type="CDD" id="cd07906">
    <property type="entry name" value="Adenylation_DNA_ligase_LigD_LigC"/>
    <property type="match status" value="1"/>
</dbReference>
<feature type="domain" description="ATP-dependent DNA ligase family profile" evidence="22">
    <location>
        <begin position="335"/>
        <end position="458"/>
    </location>
</feature>
<evidence type="ECO:0000256" key="15">
    <source>
        <dbReference type="ARBA" id="ARBA00023172"/>
    </source>
</evidence>
<evidence type="ECO:0000256" key="12">
    <source>
        <dbReference type="ARBA" id="ARBA00022840"/>
    </source>
</evidence>
<dbReference type="InterPro" id="IPR014144">
    <property type="entry name" value="LigD_PE_domain"/>
</dbReference>
<dbReference type="Pfam" id="PF01068">
    <property type="entry name" value="DNA_ligase_A_M"/>
    <property type="match status" value="1"/>
</dbReference>
<keyword evidence="18" id="KW-0511">Multifunctional enzyme</keyword>
<dbReference type="InterPro" id="IPR014143">
    <property type="entry name" value="NHEJ_ligase_prk"/>
</dbReference>
<evidence type="ECO:0000256" key="14">
    <source>
        <dbReference type="ARBA" id="ARBA00023125"/>
    </source>
</evidence>
<name>A0ABW0SKG8_9GAMM</name>
<dbReference type="CDD" id="cd07971">
    <property type="entry name" value="OBF_DNA_ligase_LigD"/>
    <property type="match status" value="1"/>
</dbReference>
<evidence type="ECO:0000256" key="3">
    <source>
        <dbReference type="ARBA" id="ARBA00022598"/>
    </source>
</evidence>
<evidence type="ECO:0000256" key="2">
    <source>
        <dbReference type="ARBA" id="ARBA00012727"/>
    </source>
</evidence>
<dbReference type="Gene3D" id="2.40.50.140">
    <property type="entry name" value="Nucleic acid-binding proteins"/>
    <property type="match status" value="1"/>
</dbReference>
<dbReference type="Pfam" id="PF21686">
    <property type="entry name" value="LigD_Prim-Pol"/>
    <property type="match status" value="1"/>
</dbReference>
<feature type="region of interest" description="Disordered" evidence="21">
    <location>
        <begin position="1"/>
        <end position="21"/>
    </location>
</feature>
<keyword evidence="10" id="KW-0378">Hydrolase</keyword>
<keyword evidence="14" id="KW-0238">DNA-binding</keyword>
<evidence type="ECO:0000256" key="20">
    <source>
        <dbReference type="ARBA" id="ARBA00034003"/>
    </source>
</evidence>
<organism evidence="23 24">
    <name type="scientific">Lysobacter yangpyeongensis</name>
    <dbReference type="NCBI Taxonomy" id="346182"/>
    <lineage>
        <taxon>Bacteria</taxon>
        <taxon>Pseudomonadati</taxon>
        <taxon>Pseudomonadota</taxon>
        <taxon>Gammaproteobacteria</taxon>
        <taxon>Lysobacterales</taxon>
        <taxon>Lysobacteraceae</taxon>
        <taxon>Lysobacter</taxon>
    </lineage>
</organism>
<dbReference type="InterPro" id="IPR012309">
    <property type="entry name" value="DNA_ligase_ATP-dep_C"/>
</dbReference>
<dbReference type="InterPro" id="IPR014146">
    <property type="entry name" value="LigD_ligase_dom"/>
</dbReference>
<dbReference type="RefSeq" id="WP_386752994.1">
    <property type="nucleotide sequence ID" value="NZ_JBHSNM010000001.1"/>
</dbReference>
<evidence type="ECO:0000313" key="23">
    <source>
        <dbReference type="EMBL" id="MFC5569112.1"/>
    </source>
</evidence>
<gene>
    <name evidence="23" type="primary">ligD</name>
    <name evidence="23" type="ORF">ACFPN1_03395</name>
</gene>
<keyword evidence="15" id="KW-0233">DNA recombination</keyword>
<dbReference type="NCBIfam" id="TIGR02779">
    <property type="entry name" value="NHEJ_ligase_lig"/>
    <property type="match status" value="1"/>
</dbReference>
<evidence type="ECO:0000259" key="22">
    <source>
        <dbReference type="PROSITE" id="PS50160"/>
    </source>
</evidence>
<keyword evidence="6" id="KW-0540">Nuclease</keyword>
<feature type="region of interest" description="Disordered" evidence="21">
    <location>
        <begin position="178"/>
        <end position="220"/>
    </location>
</feature>
<dbReference type="InterPro" id="IPR012340">
    <property type="entry name" value="NA-bd_OB-fold"/>
</dbReference>
<dbReference type="NCBIfam" id="TIGR02776">
    <property type="entry name" value="NHEJ_ligase_prk"/>
    <property type="match status" value="1"/>
</dbReference>
<evidence type="ECO:0000256" key="6">
    <source>
        <dbReference type="ARBA" id="ARBA00022722"/>
    </source>
</evidence>
<keyword evidence="9" id="KW-0227">DNA damage</keyword>
<protein>
    <recommendedName>
        <fullName evidence="2">DNA ligase (ATP)</fullName>
        <ecNumber evidence="2">6.5.1.1</ecNumber>
    </recommendedName>
    <alternativeName>
        <fullName evidence="19">NHEJ DNA polymerase</fullName>
    </alternativeName>
</protein>
<dbReference type="GO" id="GO:0003910">
    <property type="term" value="F:DNA ligase (ATP) activity"/>
    <property type="evidence" value="ECO:0007669"/>
    <property type="project" value="UniProtKB-EC"/>
</dbReference>
<dbReference type="NCBIfam" id="TIGR02778">
    <property type="entry name" value="ligD_pol"/>
    <property type="match status" value="1"/>
</dbReference>
<dbReference type="SUPFAM" id="SSF50249">
    <property type="entry name" value="Nucleic acid-binding proteins"/>
    <property type="match status" value="1"/>
</dbReference>
<dbReference type="InterPro" id="IPR052171">
    <property type="entry name" value="NHEJ_LigD"/>
</dbReference>
<dbReference type="InterPro" id="IPR014145">
    <property type="entry name" value="LigD_pol_dom"/>
</dbReference>
<dbReference type="PANTHER" id="PTHR42705:SF2">
    <property type="entry name" value="BIFUNCTIONAL NON-HOMOLOGOUS END JOINING PROTEIN LIGD"/>
    <property type="match status" value="1"/>
</dbReference>
<keyword evidence="7" id="KW-0479">Metal-binding</keyword>
<evidence type="ECO:0000256" key="21">
    <source>
        <dbReference type="SAM" id="MobiDB-lite"/>
    </source>
</evidence>
<dbReference type="Gene3D" id="3.30.1490.70">
    <property type="match status" value="1"/>
</dbReference>
<evidence type="ECO:0000256" key="8">
    <source>
        <dbReference type="ARBA" id="ARBA00022741"/>
    </source>
</evidence>
<dbReference type="SUPFAM" id="SSF56091">
    <property type="entry name" value="DNA ligase/mRNA capping enzyme, catalytic domain"/>
    <property type="match status" value="1"/>
</dbReference>
<proteinExistence type="predicted"/>
<dbReference type="Pfam" id="PF13298">
    <property type="entry name" value="LigD_N"/>
    <property type="match status" value="1"/>
</dbReference>
<evidence type="ECO:0000256" key="11">
    <source>
        <dbReference type="ARBA" id="ARBA00022839"/>
    </source>
</evidence>
<evidence type="ECO:0000256" key="5">
    <source>
        <dbReference type="ARBA" id="ARBA00022695"/>
    </source>
</evidence>
<keyword evidence="11" id="KW-0269">Exonuclease</keyword>
<dbReference type="PANTHER" id="PTHR42705">
    <property type="entry name" value="BIFUNCTIONAL NON-HOMOLOGOUS END JOINING PROTEIN LIGD"/>
    <property type="match status" value="1"/>
</dbReference>
<evidence type="ECO:0000256" key="10">
    <source>
        <dbReference type="ARBA" id="ARBA00022801"/>
    </source>
</evidence>
<sequence length="832" mass="91697">MSLQEYQRKRRFRETPEPRGMVARHRTKARSFVVQLHHARARHYDFRLEVDGVLRSWAVPKGPSFRPGEKRLAVEVEDHPLSYASFEGTIPEGHYGAGHVAVYDEGTWTTDGDPADAIGRGSLDFVLKGSRLKGAWKLVRTGERGGKPQWLLFKRSDGFAGDFEADDLLEGVPRAAARGRRQNDGAGANEAARARRTTSAAKTNAAKTTRTAKTSARSSAMHRRLIDGASALPGARRAGRLDFIAPMLTTASKTVPAGEEWLHEWKWDGYRLIAAAGGRTGPRLWSRNGLPWADRVPEIVTALSALDFEAQFDSELIAVNATGYSDFNALQAALKSGETAQLRLAVFDLLRLGGIDLTSVELQARKALLRELLKGADPRLFYSDHVAGHGDEVFRVACSRGMEGIISKRADSPYRSGRGNAWLKIKAQDTREFVVVGYTQPKGSRKGIGALLLAQPRDGKLVYAGRVGSGLSDAMLAELPGILRALETSEPVVALPRHTPLPAGKVHWVKPERVVEVIFRGWGKEGLLRQASFSRLREDRSPAPDLEQPEPLPALTSPSRIVYPDIGATKQQVYDYYLEVGERLLTEIGGRLLSIVRCPDGITGQRFFQKHAGSGFGRSVKRIKVREADGDFAEYFYVEDLPGLMNLVQMNAIEFHPWGSRVAQLELPDRMVFDLDPDPSIAWKEIRRAARDLRDRLAEQGLPSYARLSGGKGVHVVVPLAPTADWEAVRRFCDHFATGVAEAEPDRFVATMSKARRQGRIFIDWLRNARGATSVAAWSLRARAGAPAAMLVTWDELARIRRPDHYGIRNAAGRAIPEETAAAIASAPPLPV</sequence>
<dbReference type="Pfam" id="PF04679">
    <property type="entry name" value="DNA_ligase_A_C"/>
    <property type="match status" value="1"/>
</dbReference>